<evidence type="ECO:0000313" key="1">
    <source>
        <dbReference type="EMBL" id="SFB57266.1"/>
    </source>
</evidence>
<dbReference type="STRING" id="237018.SAMN04489723_12217"/>
<dbReference type="AlphaFoldDB" id="A0A1I1C5K3"/>
<dbReference type="EMBL" id="FOKK01000022">
    <property type="protein sequence ID" value="SFB57266.1"/>
    <property type="molecule type" value="Genomic_DNA"/>
</dbReference>
<reference evidence="1 2" key="1">
    <citation type="submission" date="2016-10" db="EMBL/GenBank/DDBJ databases">
        <authorList>
            <person name="de Groot N.N."/>
        </authorList>
    </citation>
    <scope>NUCLEOTIDE SEQUENCE [LARGE SCALE GENOMIC DNA]</scope>
    <source>
        <strain evidence="1 2">DSM 23399</strain>
    </source>
</reference>
<accession>A0A1I1C5K3</accession>
<keyword evidence="2" id="KW-1185">Reference proteome</keyword>
<sequence length="60" mass="6673">MSISKAIVRILYWQLEFPFLAKPLGSIGIVLSYFPLKKASFYLIDAKVSQVVAMAGAFFS</sequence>
<protein>
    <submittedName>
        <fullName evidence="1">Uncharacterized protein</fullName>
    </submittedName>
</protein>
<dbReference type="Proteomes" id="UP000198790">
    <property type="component" value="Unassembled WGS sequence"/>
</dbReference>
<name>A0A1I1C5K3_9BACT</name>
<gene>
    <name evidence="1" type="ORF">SAMN04489723_12217</name>
</gene>
<proteinExistence type="predicted"/>
<dbReference type="RefSeq" id="WP_139229149.1">
    <property type="nucleotide sequence ID" value="NZ_FOKK01000022.1"/>
</dbReference>
<evidence type="ECO:0000313" key="2">
    <source>
        <dbReference type="Proteomes" id="UP000198790"/>
    </source>
</evidence>
<organism evidence="1 2">
    <name type="scientific">Algoriphagus aquimarinus</name>
    <dbReference type="NCBI Taxonomy" id="237018"/>
    <lineage>
        <taxon>Bacteria</taxon>
        <taxon>Pseudomonadati</taxon>
        <taxon>Bacteroidota</taxon>
        <taxon>Cytophagia</taxon>
        <taxon>Cytophagales</taxon>
        <taxon>Cyclobacteriaceae</taxon>
        <taxon>Algoriphagus</taxon>
    </lineage>
</organism>